<reference evidence="3" key="1">
    <citation type="submission" date="2015-07" db="EMBL/GenBank/DDBJ databases">
        <authorList>
            <person name="Ju K.-S."/>
            <person name="Doroghazi J.R."/>
            <person name="Metcalf W.W."/>
        </authorList>
    </citation>
    <scope>NUCLEOTIDE SEQUENCE [LARGE SCALE GENOMIC DNA]</scope>
    <source>
        <strain evidence="3">NRRL ISP-5002</strain>
    </source>
</reference>
<organism evidence="2 3">
    <name type="scientific">Streptomyces chattanoogensis</name>
    <dbReference type="NCBI Taxonomy" id="66876"/>
    <lineage>
        <taxon>Bacteria</taxon>
        <taxon>Bacillati</taxon>
        <taxon>Actinomycetota</taxon>
        <taxon>Actinomycetes</taxon>
        <taxon>Kitasatosporales</taxon>
        <taxon>Streptomycetaceae</taxon>
        <taxon>Streptomyces</taxon>
    </lineage>
</organism>
<protein>
    <submittedName>
        <fullName evidence="2">Uncharacterized protein</fullName>
    </submittedName>
</protein>
<evidence type="ECO:0000313" key="2">
    <source>
        <dbReference type="EMBL" id="KPC60571.1"/>
    </source>
</evidence>
<sequence length="163" mass="17184">MTPGQTAARRALFSAVYGTLLASALLAALQRAGEMYTPYYDAMWVLVTAVMAALAHGYAHHMSAHREESAGHRWRILARRLWAEWPLVAACVPTVMLLLAAGVSGWPEESSTLAGLSLNAALLFGLGALSARRSGYGWHSAVLIGSADLALGVAIAVANAVIK</sequence>
<feature type="transmembrane region" description="Helical" evidence="1">
    <location>
        <begin position="112"/>
        <end position="129"/>
    </location>
</feature>
<feature type="transmembrane region" description="Helical" evidence="1">
    <location>
        <begin position="42"/>
        <end position="60"/>
    </location>
</feature>
<comment type="caution">
    <text evidence="2">The sequence shown here is derived from an EMBL/GenBank/DDBJ whole genome shotgun (WGS) entry which is preliminary data.</text>
</comment>
<proteinExistence type="predicted"/>
<feature type="transmembrane region" description="Helical" evidence="1">
    <location>
        <begin position="81"/>
        <end position="106"/>
    </location>
</feature>
<keyword evidence="1" id="KW-0812">Transmembrane</keyword>
<feature type="transmembrane region" description="Helical" evidence="1">
    <location>
        <begin position="12"/>
        <end position="30"/>
    </location>
</feature>
<gene>
    <name evidence="2" type="ORF">ADL29_28625</name>
</gene>
<dbReference type="AlphaFoldDB" id="A0A0N0GWY2"/>
<evidence type="ECO:0000256" key="1">
    <source>
        <dbReference type="SAM" id="Phobius"/>
    </source>
</evidence>
<evidence type="ECO:0000313" key="3">
    <source>
        <dbReference type="Proteomes" id="UP000037982"/>
    </source>
</evidence>
<dbReference type="EMBL" id="LGKG01000159">
    <property type="protein sequence ID" value="KPC60571.1"/>
    <property type="molecule type" value="Genomic_DNA"/>
</dbReference>
<keyword evidence="1" id="KW-0472">Membrane</keyword>
<dbReference type="Proteomes" id="UP000037982">
    <property type="component" value="Unassembled WGS sequence"/>
</dbReference>
<dbReference type="PATRIC" id="fig|66876.3.peg.6276"/>
<feature type="transmembrane region" description="Helical" evidence="1">
    <location>
        <begin position="141"/>
        <end position="162"/>
    </location>
</feature>
<keyword evidence="1" id="KW-1133">Transmembrane helix</keyword>
<keyword evidence="3" id="KW-1185">Reference proteome</keyword>
<accession>A0A0N0GWY2</accession>
<name>A0A0N0GWY2_9ACTN</name>